<dbReference type="Gene3D" id="3.40.50.1980">
    <property type="entry name" value="Nitrogenase molybdenum iron protein domain"/>
    <property type="match status" value="2"/>
</dbReference>
<protein>
    <submittedName>
        <fullName evidence="4">ABC transporter, substrate-binding protein</fullName>
    </submittedName>
</protein>
<evidence type="ECO:0000256" key="3">
    <source>
        <dbReference type="ARBA" id="ARBA00022729"/>
    </source>
</evidence>
<dbReference type="InterPro" id="IPR006129">
    <property type="entry name" value="AdhesinB"/>
</dbReference>
<dbReference type="PANTHER" id="PTHR42953:SF3">
    <property type="entry name" value="HIGH-AFFINITY ZINC UPTAKE SYSTEM PROTEIN ZNUA"/>
    <property type="match status" value="1"/>
</dbReference>
<dbReference type="GO" id="GO:0007155">
    <property type="term" value="P:cell adhesion"/>
    <property type="evidence" value="ECO:0007669"/>
    <property type="project" value="InterPro"/>
</dbReference>
<keyword evidence="5" id="KW-1185">Reference proteome</keyword>
<dbReference type="GO" id="GO:0046872">
    <property type="term" value="F:metal ion binding"/>
    <property type="evidence" value="ECO:0007669"/>
    <property type="project" value="InterPro"/>
</dbReference>
<keyword evidence="2" id="KW-0813">Transport</keyword>
<organism evidence="4 5">
    <name type="scientific">Porphyromonas somerae</name>
    <dbReference type="NCBI Taxonomy" id="322095"/>
    <lineage>
        <taxon>Bacteria</taxon>
        <taxon>Pseudomonadati</taxon>
        <taxon>Bacteroidota</taxon>
        <taxon>Bacteroidia</taxon>
        <taxon>Bacteroidales</taxon>
        <taxon>Porphyromonadaceae</taxon>
        <taxon>Porphyromonas</taxon>
    </lineage>
</organism>
<dbReference type="EMBL" id="LSDK01000136">
    <property type="protein sequence ID" value="KXB73529.1"/>
    <property type="molecule type" value="Genomic_DNA"/>
</dbReference>
<dbReference type="InterPro" id="IPR050492">
    <property type="entry name" value="Bact_metal-bind_prot9"/>
</dbReference>
<evidence type="ECO:0000256" key="2">
    <source>
        <dbReference type="ARBA" id="ARBA00022448"/>
    </source>
</evidence>
<gene>
    <name evidence="4" type="ORF">HMPREF3185_01951</name>
</gene>
<comment type="caution">
    <text evidence="4">The sequence shown here is derived from an EMBL/GenBank/DDBJ whole genome shotgun (WGS) entry which is preliminary data.</text>
</comment>
<dbReference type="Pfam" id="PF01297">
    <property type="entry name" value="ZnuA"/>
    <property type="match status" value="1"/>
</dbReference>
<evidence type="ECO:0000313" key="5">
    <source>
        <dbReference type="Proteomes" id="UP000070224"/>
    </source>
</evidence>
<proteinExistence type="inferred from homology"/>
<dbReference type="OrthoDB" id="9810636at2"/>
<reference evidence="5" key="1">
    <citation type="submission" date="2016-01" db="EMBL/GenBank/DDBJ databases">
        <authorList>
            <person name="Mitreva M."/>
            <person name="Pepin K.H."/>
            <person name="Mihindukulasuriya K.A."/>
            <person name="Fulton R."/>
            <person name="Fronick C."/>
            <person name="O'Laughlin M."/>
            <person name="Miner T."/>
            <person name="Herter B."/>
            <person name="Rosa B.A."/>
            <person name="Cordes M."/>
            <person name="Tomlinson C."/>
            <person name="Wollam A."/>
            <person name="Palsikar V.B."/>
            <person name="Mardis E.R."/>
            <person name="Wilson R.K."/>
        </authorList>
    </citation>
    <scope>NUCLEOTIDE SEQUENCE [LARGE SCALE GENOMIC DNA]</scope>
    <source>
        <strain evidence="5">KA00683</strain>
    </source>
</reference>
<comment type="similarity">
    <text evidence="1">Belongs to the bacterial solute-binding protein 9 family.</text>
</comment>
<dbReference type="AlphaFoldDB" id="A0A134B0R1"/>
<dbReference type="PANTHER" id="PTHR42953">
    <property type="entry name" value="HIGH-AFFINITY ZINC UPTAKE SYSTEM PROTEIN ZNUA-RELATED"/>
    <property type="match status" value="1"/>
</dbReference>
<accession>A0A134B0R1</accession>
<name>A0A134B0R1_9PORP</name>
<dbReference type="SUPFAM" id="SSF53807">
    <property type="entry name" value="Helical backbone' metal receptor"/>
    <property type="match status" value="1"/>
</dbReference>
<evidence type="ECO:0000313" key="4">
    <source>
        <dbReference type="EMBL" id="KXB73529.1"/>
    </source>
</evidence>
<dbReference type="PRINTS" id="PR00691">
    <property type="entry name" value="ADHESINB"/>
</dbReference>
<dbReference type="STRING" id="322095.HMPREF3185_01951"/>
<evidence type="ECO:0000256" key="1">
    <source>
        <dbReference type="ARBA" id="ARBA00011028"/>
    </source>
</evidence>
<dbReference type="Proteomes" id="UP000070224">
    <property type="component" value="Unassembled WGS sequence"/>
</dbReference>
<keyword evidence="3" id="KW-0732">Signal</keyword>
<dbReference type="InterPro" id="IPR006127">
    <property type="entry name" value="ZnuA-like"/>
</dbReference>
<dbReference type="RefSeq" id="WP_060936007.1">
    <property type="nucleotide sequence ID" value="NZ_KQ960465.1"/>
</dbReference>
<dbReference type="GO" id="GO:0030001">
    <property type="term" value="P:metal ion transport"/>
    <property type="evidence" value="ECO:0007669"/>
    <property type="project" value="InterPro"/>
</dbReference>
<dbReference type="PATRIC" id="fig|322095.3.peg.1925"/>
<sequence length="297" mass="33271">MICSSLHRPLCTLLLGIGLLASSCQQGEQRSTRLQIATTIAPAAQVITEIADSLVAVMTLLPQGNNPENYEPTPQAIQTLASSAAYFYMGDLGFERSWVERIHTMQPALQLVRLDQDLVGPAHLHNGNPTNLHDPHYWTSVRGLQSMGKSIYSSLCRIDTMHRAQYDAGYQRFIQRLEHVERTIKEQLSDIPSRAFVIYHPSLSEFAEEYALKQLVIEQDGKEPTPQHIQALIEEAKKLGVRVVFIQQEFDSKLIESIAKELDARMVVINPLGGSWEEQLLLIARALSDTTSSIPTR</sequence>